<dbReference type="Proteomes" id="UP001157091">
    <property type="component" value="Unassembled WGS sequence"/>
</dbReference>
<keyword evidence="3" id="KW-1003">Cell membrane</keyword>
<evidence type="ECO:0000256" key="2">
    <source>
        <dbReference type="ARBA" id="ARBA00022448"/>
    </source>
</evidence>
<sequence>MQHSTTSTGDRPVPVRRRRTARRADALAAVAFLAPTVVLIVVLRLVPTIKAINTSMHSGLPGSLIPAKFVGLDLYGQVLSSPDFWRSVRQTLIFNVIVNPLQIVLALLLAVVMTRNIPARGSGAR</sequence>
<evidence type="ECO:0000256" key="6">
    <source>
        <dbReference type="ARBA" id="ARBA00023136"/>
    </source>
</evidence>
<evidence type="ECO:0000256" key="4">
    <source>
        <dbReference type="ARBA" id="ARBA00022692"/>
    </source>
</evidence>
<dbReference type="PANTHER" id="PTHR30193:SF37">
    <property type="entry name" value="INNER MEMBRANE ABC TRANSPORTER PERMEASE PROTEIN YCJO"/>
    <property type="match status" value="1"/>
</dbReference>
<keyword evidence="5 7" id="KW-1133">Transmembrane helix</keyword>
<organism evidence="8 9">
    <name type="scientific">Luteimicrobium album</name>
    <dbReference type="NCBI Taxonomy" id="1054550"/>
    <lineage>
        <taxon>Bacteria</taxon>
        <taxon>Bacillati</taxon>
        <taxon>Actinomycetota</taxon>
        <taxon>Actinomycetes</taxon>
        <taxon>Micrococcales</taxon>
        <taxon>Luteimicrobium</taxon>
    </lineage>
</organism>
<keyword evidence="6 7" id="KW-0472">Membrane</keyword>
<keyword evidence="2" id="KW-0813">Transport</keyword>
<dbReference type="InterPro" id="IPR035906">
    <property type="entry name" value="MetI-like_sf"/>
</dbReference>
<keyword evidence="4 7" id="KW-0812">Transmembrane</keyword>
<dbReference type="SUPFAM" id="SSF161098">
    <property type="entry name" value="MetI-like"/>
    <property type="match status" value="1"/>
</dbReference>
<evidence type="ECO:0000313" key="8">
    <source>
        <dbReference type="EMBL" id="GMA23187.1"/>
    </source>
</evidence>
<evidence type="ECO:0000313" key="9">
    <source>
        <dbReference type="Proteomes" id="UP001157091"/>
    </source>
</evidence>
<comment type="caution">
    <text evidence="8">The sequence shown here is derived from an EMBL/GenBank/DDBJ whole genome shotgun (WGS) entry which is preliminary data.</text>
</comment>
<dbReference type="RefSeq" id="WP_284292259.1">
    <property type="nucleotide sequence ID" value="NZ_BSUK01000001.1"/>
</dbReference>
<evidence type="ECO:0000256" key="5">
    <source>
        <dbReference type="ARBA" id="ARBA00022989"/>
    </source>
</evidence>
<proteinExistence type="predicted"/>
<evidence type="ECO:0000256" key="1">
    <source>
        <dbReference type="ARBA" id="ARBA00004651"/>
    </source>
</evidence>
<name>A0ABQ6HXQ6_9MICO</name>
<protein>
    <recommendedName>
        <fullName evidence="10">Sugar ABC transporter permease</fullName>
    </recommendedName>
</protein>
<dbReference type="InterPro" id="IPR051393">
    <property type="entry name" value="ABC_transporter_permease"/>
</dbReference>
<comment type="subcellular location">
    <subcellularLocation>
        <location evidence="1">Cell membrane</location>
        <topology evidence="1">Multi-pass membrane protein</topology>
    </subcellularLocation>
</comment>
<gene>
    <name evidence="8" type="ORF">GCM10025864_09460</name>
</gene>
<feature type="transmembrane region" description="Helical" evidence="7">
    <location>
        <begin position="92"/>
        <end position="112"/>
    </location>
</feature>
<accession>A0ABQ6HXQ6</accession>
<dbReference type="PANTHER" id="PTHR30193">
    <property type="entry name" value="ABC TRANSPORTER PERMEASE PROTEIN"/>
    <property type="match status" value="1"/>
</dbReference>
<evidence type="ECO:0000256" key="3">
    <source>
        <dbReference type="ARBA" id="ARBA00022475"/>
    </source>
</evidence>
<keyword evidence="9" id="KW-1185">Reference proteome</keyword>
<dbReference type="Gene3D" id="1.10.3720.10">
    <property type="entry name" value="MetI-like"/>
    <property type="match status" value="1"/>
</dbReference>
<reference evidence="9" key="1">
    <citation type="journal article" date="2019" name="Int. J. Syst. Evol. Microbiol.">
        <title>The Global Catalogue of Microorganisms (GCM) 10K type strain sequencing project: providing services to taxonomists for standard genome sequencing and annotation.</title>
        <authorList>
            <consortium name="The Broad Institute Genomics Platform"/>
            <consortium name="The Broad Institute Genome Sequencing Center for Infectious Disease"/>
            <person name="Wu L."/>
            <person name="Ma J."/>
        </authorList>
    </citation>
    <scope>NUCLEOTIDE SEQUENCE [LARGE SCALE GENOMIC DNA]</scope>
    <source>
        <strain evidence="9">NBRC 106348</strain>
    </source>
</reference>
<dbReference type="EMBL" id="BSUK01000001">
    <property type="protein sequence ID" value="GMA23187.1"/>
    <property type="molecule type" value="Genomic_DNA"/>
</dbReference>
<evidence type="ECO:0000256" key="7">
    <source>
        <dbReference type="SAM" id="Phobius"/>
    </source>
</evidence>
<feature type="transmembrane region" description="Helical" evidence="7">
    <location>
        <begin position="26"/>
        <end position="46"/>
    </location>
</feature>
<evidence type="ECO:0008006" key="10">
    <source>
        <dbReference type="Google" id="ProtNLM"/>
    </source>
</evidence>